<dbReference type="InterPro" id="IPR001031">
    <property type="entry name" value="Thioesterase"/>
</dbReference>
<gene>
    <name evidence="2" type="ORF">EGT70_05160</name>
</gene>
<dbReference type="InterPro" id="IPR029058">
    <property type="entry name" value="AB_hydrolase_fold"/>
</dbReference>
<reference evidence="3" key="1">
    <citation type="submission" date="2018-10" db="EMBL/GenBank/DDBJ databases">
        <title>FDA dAtabase for Regulatory Grade micrObial Sequences (FDA-ARGOS): Supporting development and validation of Infectious Disease Dx tests.</title>
        <authorList>
            <person name="Minogue T."/>
            <person name="Wolcott M."/>
            <person name="Wasieloski L."/>
            <person name="Aguilar W."/>
            <person name="Moore D."/>
            <person name="Jaissle J."/>
            <person name="Tallon L."/>
            <person name="Sadzewicz L."/>
            <person name="Zhao X."/>
            <person name="Vavikolanu K."/>
            <person name="Mehta A."/>
            <person name="Aluvathingal J."/>
            <person name="Nadendla S."/>
            <person name="Yan Y."/>
            <person name="Sichtig H."/>
        </authorList>
    </citation>
    <scope>NUCLEOTIDE SEQUENCE [LARGE SCALE GENOMIC DNA]</scope>
    <source>
        <strain evidence="3">FDAARGOS_588</strain>
    </source>
</reference>
<protein>
    <submittedName>
        <fullName evidence="2">Peptide synthase</fullName>
    </submittedName>
</protein>
<dbReference type="EMBL" id="RKJW01000001">
    <property type="protein sequence ID" value="RPA29017.1"/>
    <property type="molecule type" value="Genomic_DNA"/>
</dbReference>
<dbReference type="Pfam" id="PF00975">
    <property type="entry name" value="Thioesterase"/>
    <property type="match status" value="1"/>
</dbReference>
<dbReference type="SMART" id="SM00824">
    <property type="entry name" value="PKS_TE"/>
    <property type="match status" value="1"/>
</dbReference>
<sequence length="249" mass="27253">MGMGVFSITPLKNKNPPLGEGLSAIWAHYVRCIRSVQPAGPYFLGGHSLGGKIAYEVARRLHAQGDAIGLVAMFDSAAPPYSFVAHQDDFAIASMILGVFAYYAGKMEMMAGIDDARLRDAPRERLLAFMGERLAQFGVIQSQSDTSAIRGLFNVYRAAADFSARYAPPHEHLPLPILLVKATEPMPDGIKLPEIRETPAWGWENFTRLPVRTCEVAGNHYSCLMDGYVERIADALRDALASARQAIEA</sequence>
<name>A0AAX1XEY2_BURML</name>
<dbReference type="RefSeq" id="WP_080516841.1">
    <property type="nucleotide sequence ID" value="NZ_CAJMTF010000031.1"/>
</dbReference>
<dbReference type="Gene3D" id="3.40.50.1820">
    <property type="entry name" value="alpha/beta hydrolase"/>
    <property type="match status" value="1"/>
</dbReference>
<comment type="caution">
    <text evidence="2">The sequence shown here is derived from an EMBL/GenBank/DDBJ whole genome shotgun (WGS) entry which is preliminary data.</text>
</comment>
<proteinExistence type="predicted"/>
<dbReference type="InterPro" id="IPR020802">
    <property type="entry name" value="TesA-like"/>
</dbReference>
<evidence type="ECO:0000313" key="3">
    <source>
        <dbReference type="Proteomes" id="UP000269379"/>
    </source>
</evidence>
<organism evidence="2 3">
    <name type="scientific">Burkholderia mallei</name>
    <name type="common">Pseudomonas mallei</name>
    <dbReference type="NCBI Taxonomy" id="13373"/>
    <lineage>
        <taxon>Bacteria</taxon>
        <taxon>Pseudomonadati</taxon>
        <taxon>Pseudomonadota</taxon>
        <taxon>Betaproteobacteria</taxon>
        <taxon>Burkholderiales</taxon>
        <taxon>Burkholderiaceae</taxon>
        <taxon>Burkholderia</taxon>
        <taxon>pseudomallei group</taxon>
    </lineage>
</organism>
<evidence type="ECO:0000313" key="2">
    <source>
        <dbReference type="EMBL" id="RPA29017.1"/>
    </source>
</evidence>
<dbReference type="SUPFAM" id="SSF53474">
    <property type="entry name" value="alpha/beta-Hydrolases"/>
    <property type="match status" value="1"/>
</dbReference>
<dbReference type="Proteomes" id="UP000269379">
    <property type="component" value="Unassembled WGS sequence"/>
</dbReference>
<dbReference type="AlphaFoldDB" id="A0AAX1XEY2"/>
<accession>A0AAX1XEY2</accession>
<feature type="domain" description="Thioesterase TesA-like" evidence="1">
    <location>
        <begin position="3"/>
        <end position="240"/>
    </location>
</feature>
<evidence type="ECO:0000259" key="1">
    <source>
        <dbReference type="SMART" id="SM00824"/>
    </source>
</evidence>